<dbReference type="Proteomes" id="UP001195914">
    <property type="component" value="Unassembled WGS sequence"/>
</dbReference>
<feature type="region of interest" description="Disordered" evidence="1">
    <location>
        <begin position="1"/>
        <end position="25"/>
    </location>
</feature>
<evidence type="ECO:0000313" key="3">
    <source>
        <dbReference type="Proteomes" id="UP001195914"/>
    </source>
</evidence>
<keyword evidence="3" id="KW-1185">Reference proteome</keyword>
<dbReference type="EMBL" id="JAHBMH010000062">
    <property type="protein sequence ID" value="KAK1934701.1"/>
    <property type="molecule type" value="Genomic_DNA"/>
</dbReference>
<dbReference type="AlphaFoldDB" id="A0AAD9LFP6"/>
<protein>
    <submittedName>
        <fullName evidence="2">Uncharacterized protein</fullName>
    </submittedName>
</protein>
<comment type="caution">
    <text evidence="2">The sequence shown here is derived from an EMBL/GenBank/DDBJ whole genome shotgun (WGS) entry which is preliminary data.</text>
</comment>
<organism evidence="2 3">
    <name type="scientific">Babesia divergens</name>
    <dbReference type="NCBI Taxonomy" id="32595"/>
    <lineage>
        <taxon>Eukaryota</taxon>
        <taxon>Sar</taxon>
        <taxon>Alveolata</taxon>
        <taxon>Apicomplexa</taxon>
        <taxon>Aconoidasida</taxon>
        <taxon>Piroplasmida</taxon>
        <taxon>Babesiidae</taxon>
        <taxon>Babesia</taxon>
    </lineage>
</organism>
<reference evidence="2" key="2">
    <citation type="submission" date="2021-05" db="EMBL/GenBank/DDBJ databases">
        <authorList>
            <person name="Pain A."/>
        </authorList>
    </citation>
    <scope>NUCLEOTIDE SEQUENCE</scope>
    <source>
        <strain evidence="2">1802A</strain>
    </source>
</reference>
<gene>
    <name evidence="2" type="ORF">X943_000174</name>
</gene>
<evidence type="ECO:0000313" key="2">
    <source>
        <dbReference type="EMBL" id="KAK1934701.1"/>
    </source>
</evidence>
<name>A0AAD9LFP6_BABDI</name>
<evidence type="ECO:0000256" key="1">
    <source>
        <dbReference type="SAM" id="MobiDB-lite"/>
    </source>
</evidence>
<accession>A0AAD9LFP6</accession>
<reference evidence="2" key="1">
    <citation type="journal article" date="2014" name="Nucleic Acids Res.">
        <title>The evolutionary dynamics of variant antigen genes in Babesia reveal a history of genomic innovation underlying host-parasite interaction.</title>
        <authorList>
            <person name="Jackson A.P."/>
            <person name="Otto T.D."/>
            <person name="Darby A."/>
            <person name="Ramaprasad A."/>
            <person name="Xia D."/>
            <person name="Echaide I.E."/>
            <person name="Farber M."/>
            <person name="Gahlot S."/>
            <person name="Gamble J."/>
            <person name="Gupta D."/>
            <person name="Gupta Y."/>
            <person name="Jackson L."/>
            <person name="Malandrin L."/>
            <person name="Malas T.B."/>
            <person name="Moussa E."/>
            <person name="Nair M."/>
            <person name="Reid A.J."/>
            <person name="Sanders M."/>
            <person name="Sharma J."/>
            <person name="Tracey A."/>
            <person name="Quail M.A."/>
            <person name="Weir W."/>
            <person name="Wastling J.M."/>
            <person name="Hall N."/>
            <person name="Willadsen P."/>
            <person name="Lingelbach K."/>
            <person name="Shiels B."/>
            <person name="Tait A."/>
            <person name="Berriman M."/>
            <person name="Allred D.R."/>
            <person name="Pain A."/>
        </authorList>
    </citation>
    <scope>NUCLEOTIDE SEQUENCE</scope>
    <source>
        <strain evidence="2">1802A</strain>
    </source>
</reference>
<sequence length="71" mass="8050">MVDKVKMENGNETSNNMEVEPEKPYNILITDDDDVFSEINMAREIIKKCNEDILSTDERIDALIGAESTLT</sequence>
<proteinExistence type="predicted"/>